<feature type="transmembrane region" description="Helical" evidence="6">
    <location>
        <begin position="122"/>
        <end position="142"/>
    </location>
</feature>
<dbReference type="GO" id="GO:0005886">
    <property type="term" value="C:plasma membrane"/>
    <property type="evidence" value="ECO:0007669"/>
    <property type="project" value="UniProtKB-SubCell"/>
</dbReference>
<dbReference type="Pfam" id="PF09335">
    <property type="entry name" value="VTT_dom"/>
    <property type="match status" value="1"/>
</dbReference>
<feature type="transmembrane region" description="Helical" evidence="6">
    <location>
        <begin position="67"/>
        <end position="88"/>
    </location>
</feature>
<evidence type="ECO:0000256" key="5">
    <source>
        <dbReference type="ARBA" id="ARBA00023136"/>
    </source>
</evidence>
<dbReference type="Proteomes" id="UP000230078">
    <property type="component" value="Unassembled WGS sequence"/>
</dbReference>
<dbReference type="PANTHER" id="PTHR42709">
    <property type="entry name" value="ALKALINE PHOSPHATASE LIKE PROTEIN"/>
    <property type="match status" value="1"/>
</dbReference>
<comment type="subcellular location">
    <subcellularLocation>
        <location evidence="1">Cell membrane</location>
        <topology evidence="1">Multi-pass membrane protein</topology>
    </subcellularLocation>
</comment>
<keyword evidence="3 6" id="KW-0812">Transmembrane</keyword>
<name>A0A2M7V5P7_9BACT</name>
<gene>
    <name evidence="8" type="ORF">COX83_00605</name>
</gene>
<comment type="caution">
    <text evidence="8">The sequence shown here is derived from an EMBL/GenBank/DDBJ whole genome shotgun (WGS) entry which is preliminary data.</text>
</comment>
<dbReference type="EMBL" id="PFPI01000007">
    <property type="protein sequence ID" value="PIZ93932.1"/>
    <property type="molecule type" value="Genomic_DNA"/>
</dbReference>
<dbReference type="InterPro" id="IPR032816">
    <property type="entry name" value="VTT_dom"/>
</dbReference>
<evidence type="ECO:0000256" key="4">
    <source>
        <dbReference type="ARBA" id="ARBA00022989"/>
    </source>
</evidence>
<keyword evidence="5 6" id="KW-0472">Membrane</keyword>
<keyword evidence="2" id="KW-1003">Cell membrane</keyword>
<evidence type="ECO:0000256" key="2">
    <source>
        <dbReference type="ARBA" id="ARBA00022475"/>
    </source>
</evidence>
<evidence type="ECO:0000256" key="3">
    <source>
        <dbReference type="ARBA" id="ARBA00022692"/>
    </source>
</evidence>
<protein>
    <recommendedName>
        <fullName evidence="7">VTT domain-containing protein</fullName>
    </recommendedName>
</protein>
<organism evidence="8 9">
    <name type="scientific">Candidatus Magasanikbacteria bacterium CG_4_10_14_0_2_um_filter_41_31</name>
    <dbReference type="NCBI Taxonomy" id="1974639"/>
    <lineage>
        <taxon>Bacteria</taxon>
        <taxon>Candidatus Magasanikiibacteriota</taxon>
    </lineage>
</organism>
<evidence type="ECO:0000256" key="6">
    <source>
        <dbReference type="SAM" id="Phobius"/>
    </source>
</evidence>
<feature type="domain" description="VTT" evidence="7">
    <location>
        <begin position="50"/>
        <end position="172"/>
    </location>
</feature>
<feature type="transmembrane region" description="Helical" evidence="6">
    <location>
        <begin position="39"/>
        <end position="60"/>
    </location>
</feature>
<evidence type="ECO:0000313" key="9">
    <source>
        <dbReference type="Proteomes" id="UP000230078"/>
    </source>
</evidence>
<evidence type="ECO:0000313" key="8">
    <source>
        <dbReference type="EMBL" id="PIZ93932.1"/>
    </source>
</evidence>
<feature type="transmembrane region" description="Helical" evidence="6">
    <location>
        <begin position="190"/>
        <end position="209"/>
    </location>
</feature>
<accession>A0A2M7V5P7</accession>
<reference evidence="9" key="1">
    <citation type="submission" date="2017-09" db="EMBL/GenBank/DDBJ databases">
        <title>Depth-based differentiation of microbial function through sediment-hosted aquifers and enrichment of novel symbionts in the deep terrestrial subsurface.</title>
        <authorList>
            <person name="Probst A.J."/>
            <person name="Ladd B."/>
            <person name="Jarett J.K."/>
            <person name="Geller-Mcgrath D.E."/>
            <person name="Sieber C.M.K."/>
            <person name="Emerson J.B."/>
            <person name="Anantharaman K."/>
            <person name="Thomas B.C."/>
            <person name="Malmstrom R."/>
            <person name="Stieglmeier M."/>
            <person name="Klingl A."/>
            <person name="Woyke T."/>
            <person name="Ryan C.M."/>
            <person name="Banfield J.F."/>
        </authorList>
    </citation>
    <scope>NUCLEOTIDE SEQUENCE [LARGE SCALE GENOMIC DNA]</scope>
</reference>
<evidence type="ECO:0000256" key="1">
    <source>
        <dbReference type="ARBA" id="ARBA00004651"/>
    </source>
</evidence>
<dbReference type="AlphaFoldDB" id="A0A2M7V5P7"/>
<keyword evidence="4 6" id="KW-1133">Transmembrane helix</keyword>
<sequence>MSIVVVKYSIQNQRAWYTQSSQKRMDSYIISLLTTYQHFAIFIGAFFFGEIVIVTAAFLAGQGVWSLGTVFVLALFGTVISDSIWFFFGQAILRFIQRWKKGRKEVETLKMAEVPLKKNTPFFVLLFIKFLYGTRILTIIYLSSRKLNFWLFLLFDTLGTTLWLIVMLAIGWGVSQGTYQWSPLLQQTEYVISILALTLIGTHFFIVWISKKITKK</sequence>
<proteinExistence type="predicted"/>
<dbReference type="PANTHER" id="PTHR42709:SF6">
    <property type="entry name" value="UNDECAPRENYL PHOSPHATE TRANSPORTER A"/>
    <property type="match status" value="1"/>
</dbReference>
<feature type="transmembrane region" description="Helical" evidence="6">
    <location>
        <begin position="149"/>
        <end position="170"/>
    </location>
</feature>
<evidence type="ECO:0000259" key="7">
    <source>
        <dbReference type="Pfam" id="PF09335"/>
    </source>
</evidence>
<dbReference type="InterPro" id="IPR051311">
    <property type="entry name" value="DedA_domain"/>
</dbReference>